<dbReference type="STRING" id="742152.A0A2H3JSH4"/>
<sequence length="385" mass="43610">MVADEWDDSADETYQNPSVRARKRRRVYRESSVAVHRENYDPFSLLLSGNSESLNSPGEPSQFFEDVLEGILPELIVAHNTARETLLGHRSDGPSITLLTRADEKDLADTMSHNTKSRHGPPPVVTALINRKLQVRPGTLRRKILNNPIIQTSSESVSPMPPMRSVAANPQVLDALHAIRTTPYERSFLSRIQGYQSPAVLGLMHVDWETRSPWMELLSDIREHYALAHPEHAQPVEVVAPITYMSLHSSHLSQVHDLLTRTFWEGINVSDSLQNSPEKCTIVAAYKKLVVGAAFISSPQETYITYLVVRAGWENCQIATTMLYHLITLNPNKDITLHVSINNPAMLLYNRFGFKAEEFIVGFYEDYLDPESRASKNAFRLRLRR</sequence>
<protein>
    <recommendedName>
        <fullName evidence="1">N-acetyltransferase domain-containing protein</fullName>
    </recommendedName>
</protein>
<dbReference type="OrthoDB" id="4080456at2759"/>
<organism evidence="2 3">
    <name type="scientific">Wolfiporia cocos (strain MD-104)</name>
    <name type="common">Brown rot fungus</name>
    <dbReference type="NCBI Taxonomy" id="742152"/>
    <lineage>
        <taxon>Eukaryota</taxon>
        <taxon>Fungi</taxon>
        <taxon>Dikarya</taxon>
        <taxon>Basidiomycota</taxon>
        <taxon>Agaricomycotina</taxon>
        <taxon>Agaricomycetes</taxon>
        <taxon>Polyporales</taxon>
        <taxon>Phaeolaceae</taxon>
        <taxon>Wolfiporia</taxon>
    </lineage>
</organism>
<reference evidence="2 3" key="1">
    <citation type="journal article" date="2012" name="Science">
        <title>The Paleozoic origin of enzymatic lignin decomposition reconstructed from 31 fungal genomes.</title>
        <authorList>
            <person name="Floudas D."/>
            <person name="Binder M."/>
            <person name="Riley R."/>
            <person name="Barry K."/>
            <person name="Blanchette R.A."/>
            <person name="Henrissat B."/>
            <person name="Martinez A.T."/>
            <person name="Otillar R."/>
            <person name="Spatafora J.W."/>
            <person name="Yadav J.S."/>
            <person name="Aerts A."/>
            <person name="Benoit I."/>
            <person name="Boyd A."/>
            <person name="Carlson A."/>
            <person name="Copeland A."/>
            <person name="Coutinho P.M."/>
            <person name="de Vries R.P."/>
            <person name="Ferreira P."/>
            <person name="Findley K."/>
            <person name="Foster B."/>
            <person name="Gaskell J."/>
            <person name="Glotzer D."/>
            <person name="Gorecki P."/>
            <person name="Heitman J."/>
            <person name="Hesse C."/>
            <person name="Hori C."/>
            <person name="Igarashi K."/>
            <person name="Jurgens J.A."/>
            <person name="Kallen N."/>
            <person name="Kersten P."/>
            <person name="Kohler A."/>
            <person name="Kuees U."/>
            <person name="Kumar T.K.A."/>
            <person name="Kuo A."/>
            <person name="LaButti K."/>
            <person name="Larrondo L.F."/>
            <person name="Lindquist E."/>
            <person name="Ling A."/>
            <person name="Lombard V."/>
            <person name="Lucas S."/>
            <person name="Lundell T."/>
            <person name="Martin R."/>
            <person name="McLaughlin D.J."/>
            <person name="Morgenstern I."/>
            <person name="Morin E."/>
            <person name="Murat C."/>
            <person name="Nagy L.G."/>
            <person name="Nolan M."/>
            <person name="Ohm R.A."/>
            <person name="Patyshakuliyeva A."/>
            <person name="Rokas A."/>
            <person name="Ruiz-Duenas F.J."/>
            <person name="Sabat G."/>
            <person name="Salamov A."/>
            <person name="Samejima M."/>
            <person name="Schmutz J."/>
            <person name="Slot J.C."/>
            <person name="St John F."/>
            <person name="Stenlid J."/>
            <person name="Sun H."/>
            <person name="Sun S."/>
            <person name="Syed K."/>
            <person name="Tsang A."/>
            <person name="Wiebenga A."/>
            <person name="Young D."/>
            <person name="Pisabarro A."/>
            <person name="Eastwood D.C."/>
            <person name="Martin F."/>
            <person name="Cullen D."/>
            <person name="Grigoriev I.V."/>
            <person name="Hibbett D.S."/>
        </authorList>
    </citation>
    <scope>NUCLEOTIDE SEQUENCE [LARGE SCALE GENOMIC DNA]</scope>
    <source>
        <strain evidence="2 3">MD-104</strain>
    </source>
</reference>
<evidence type="ECO:0000313" key="2">
    <source>
        <dbReference type="EMBL" id="PCH44425.1"/>
    </source>
</evidence>
<evidence type="ECO:0000313" key="3">
    <source>
        <dbReference type="Proteomes" id="UP000218811"/>
    </source>
</evidence>
<feature type="domain" description="N-acetyltransferase" evidence="1">
    <location>
        <begin position="242"/>
        <end position="385"/>
    </location>
</feature>
<accession>A0A2H3JSH4</accession>
<dbReference type="InterPro" id="IPR000182">
    <property type="entry name" value="GNAT_dom"/>
</dbReference>
<dbReference type="SUPFAM" id="SSF55729">
    <property type="entry name" value="Acyl-CoA N-acyltransferases (Nat)"/>
    <property type="match status" value="1"/>
</dbReference>
<evidence type="ECO:0000259" key="1">
    <source>
        <dbReference type="PROSITE" id="PS51186"/>
    </source>
</evidence>
<dbReference type="EMBL" id="KB468157">
    <property type="protein sequence ID" value="PCH44425.1"/>
    <property type="molecule type" value="Genomic_DNA"/>
</dbReference>
<name>A0A2H3JSH4_WOLCO</name>
<dbReference type="AlphaFoldDB" id="A0A2H3JSH4"/>
<dbReference type="GO" id="GO:0016747">
    <property type="term" value="F:acyltransferase activity, transferring groups other than amino-acyl groups"/>
    <property type="evidence" value="ECO:0007669"/>
    <property type="project" value="InterPro"/>
</dbReference>
<proteinExistence type="predicted"/>
<dbReference type="Gene3D" id="3.40.630.30">
    <property type="match status" value="1"/>
</dbReference>
<dbReference type="OMA" id="CTIVAAY"/>
<dbReference type="Proteomes" id="UP000218811">
    <property type="component" value="Unassembled WGS sequence"/>
</dbReference>
<dbReference type="Pfam" id="PF00583">
    <property type="entry name" value="Acetyltransf_1"/>
    <property type="match status" value="1"/>
</dbReference>
<gene>
    <name evidence="2" type="ORF">WOLCODRAFT_139002</name>
</gene>
<dbReference type="InterPro" id="IPR016181">
    <property type="entry name" value="Acyl_CoA_acyltransferase"/>
</dbReference>
<keyword evidence="3" id="KW-1185">Reference proteome</keyword>
<dbReference type="PROSITE" id="PS51186">
    <property type="entry name" value="GNAT"/>
    <property type="match status" value="1"/>
</dbReference>